<evidence type="ECO:0000256" key="2">
    <source>
        <dbReference type="ARBA" id="ARBA00011881"/>
    </source>
</evidence>
<dbReference type="Proteomes" id="UP000641206">
    <property type="component" value="Unassembled WGS sequence"/>
</dbReference>
<comment type="caution">
    <text evidence="4">The sequence shown here is derived from an EMBL/GenBank/DDBJ whole genome shotgun (WGS) entry which is preliminary data.</text>
</comment>
<accession>A0ABQ2P2G6</accession>
<dbReference type="PANTHER" id="PTHR43639:SF1">
    <property type="entry name" value="SHORT-CHAIN DEHYDROGENASE_REDUCTASE FAMILY PROTEIN"/>
    <property type="match status" value="1"/>
</dbReference>
<keyword evidence="3" id="KW-0560">Oxidoreductase</keyword>
<organism evidence="4 5">
    <name type="scientific">Oceanobacillus neutriphilus</name>
    <dbReference type="NCBI Taxonomy" id="531815"/>
    <lineage>
        <taxon>Bacteria</taxon>
        <taxon>Bacillati</taxon>
        <taxon>Bacillota</taxon>
        <taxon>Bacilli</taxon>
        <taxon>Bacillales</taxon>
        <taxon>Bacillaceae</taxon>
        <taxon>Oceanobacillus</taxon>
    </lineage>
</organism>
<dbReference type="PANTHER" id="PTHR43639">
    <property type="entry name" value="OXIDOREDUCTASE, SHORT-CHAIN DEHYDROGENASE/REDUCTASE FAMILY (AFU_ORTHOLOGUE AFUA_5G02870)"/>
    <property type="match status" value="1"/>
</dbReference>
<reference evidence="5" key="1">
    <citation type="journal article" date="2019" name="Int. J. Syst. Evol. Microbiol.">
        <title>The Global Catalogue of Microorganisms (GCM) 10K type strain sequencing project: providing services to taxonomists for standard genome sequencing and annotation.</title>
        <authorList>
            <consortium name="The Broad Institute Genomics Platform"/>
            <consortium name="The Broad Institute Genome Sequencing Center for Infectious Disease"/>
            <person name="Wu L."/>
            <person name="Ma J."/>
        </authorList>
    </citation>
    <scope>NUCLEOTIDE SEQUENCE [LARGE SCALE GENOMIC DNA]</scope>
    <source>
        <strain evidence="5">CGMCC 1.7693</strain>
    </source>
</reference>
<comment type="subunit">
    <text evidence="2">Homotetramer.</text>
</comment>
<evidence type="ECO:0000256" key="3">
    <source>
        <dbReference type="ARBA" id="ARBA00023002"/>
    </source>
</evidence>
<evidence type="ECO:0000313" key="5">
    <source>
        <dbReference type="Proteomes" id="UP000641206"/>
    </source>
</evidence>
<proteinExistence type="inferred from homology"/>
<dbReference type="InterPro" id="IPR002347">
    <property type="entry name" value="SDR_fam"/>
</dbReference>
<dbReference type="PRINTS" id="PR00081">
    <property type="entry name" value="GDHRDH"/>
</dbReference>
<gene>
    <name evidence="4" type="ORF">GCM10011346_48120</name>
</gene>
<evidence type="ECO:0000256" key="1">
    <source>
        <dbReference type="ARBA" id="ARBA00006484"/>
    </source>
</evidence>
<protein>
    <submittedName>
        <fullName evidence="4">Short-chain dehydrogenase</fullName>
    </submittedName>
</protein>
<dbReference type="PRINTS" id="PR00080">
    <property type="entry name" value="SDRFAMILY"/>
</dbReference>
<dbReference type="RefSeq" id="WP_188737963.1">
    <property type="nucleotide sequence ID" value="NZ_BMLW01000019.1"/>
</dbReference>
<keyword evidence="5" id="KW-1185">Reference proteome</keyword>
<dbReference type="Pfam" id="PF13561">
    <property type="entry name" value="adh_short_C2"/>
    <property type="match status" value="1"/>
</dbReference>
<dbReference type="SUPFAM" id="SSF51735">
    <property type="entry name" value="NAD(P)-binding Rossmann-fold domains"/>
    <property type="match status" value="1"/>
</dbReference>
<comment type="similarity">
    <text evidence="1">Belongs to the short-chain dehydrogenases/reductases (SDR) family.</text>
</comment>
<name>A0ABQ2P2G6_9BACI</name>
<dbReference type="EMBL" id="BMLW01000019">
    <property type="protein sequence ID" value="GGP16371.1"/>
    <property type="molecule type" value="Genomic_DNA"/>
</dbReference>
<sequence length="254" mass="27336">MKTLKGKIAIVTGASRGIGRAIALRFGKEGAIVAVHYSQNEGAANETVREIESLGSQAFAIQHQFGVETDIQSFFKKLDTKLQHVTGDTQFDILVNNAGISGMGLIEEVTEDVFDKVMAVNLKSPFFLIQQALDRIRDGGRIINISSVSVKVIYPGTITYNLSKAGLNILTQNLAKQLGPRNITVNALMPGVVETEINRGMLNNPEAKKHAAQTSVFRRLGQVEDIADIAAFIASSDSRWITGQLVDAAGGGLL</sequence>
<dbReference type="InterPro" id="IPR036291">
    <property type="entry name" value="NAD(P)-bd_dom_sf"/>
</dbReference>
<dbReference type="Gene3D" id="3.40.50.720">
    <property type="entry name" value="NAD(P)-binding Rossmann-like Domain"/>
    <property type="match status" value="1"/>
</dbReference>
<evidence type="ECO:0000313" key="4">
    <source>
        <dbReference type="EMBL" id="GGP16371.1"/>
    </source>
</evidence>